<evidence type="ECO:0000313" key="12">
    <source>
        <dbReference type="EnsemblPlants" id="ORUFI04G06050.1"/>
    </source>
</evidence>
<dbReference type="PANTHER" id="PTHR36766:SF40">
    <property type="entry name" value="DISEASE RESISTANCE PROTEIN RGA3"/>
    <property type="match status" value="1"/>
</dbReference>
<reference evidence="12" key="2">
    <citation type="submission" date="2015-06" db="UniProtKB">
        <authorList>
            <consortium name="EnsemblPlants"/>
        </authorList>
    </citation>
    <scope>IDENTIFICATION</scope>
</reference>
<evidence type="ECO:0000259" key="10">
    <source>
        <dbReference type="Pfam" id="PF23559"/>
    </source>
</evidence>
<keyword evidence="6" id="KW-0067">ATP-binding</keyword>
<dbReference type="SUPFAM" id="SSF52540">
    <property type="entry name" value="P-loop containing nucleoside triphosphate hydrolases"/>
    <property type="match status" value="1"/>
</dbReference>
<evidence type="ECO:0000259" key="9">
    <source>
        <dbReference type="Pfam" id="PF18052"/>
    </source>
</evidence>
<evidence type="ECO:0008006" key="14">
    <source>
        <dbReference type="Google" id="ProtNLM"/>
    </source>
</evidence>
<dbReference type="STRING" id="4529.A0A0E0P6C5"/>
<keyword evidence="13" id="KW-1185">Reference proteome</keyword>
<dbReference type="PRINTS" id="PR00364">
    <property type="entry name" value="DISEASERSIST"/>
</dbReference>
<feature type="compositionally biased region" description="Basic residues" evidence="7">
    <location>
        <begin position="116"/>
        <end position="128"/>
    </location>
</feature>
<accession>A0A0E0P6C5</accession>
<dbReference type="HOGENOM" id="CLU_000837_8_2_1"/>
<feature type="region of interest" description="Disordered" evidence="7">
    <location>
        <begin position="102"/>
        <end position="136"/>
    </location>
</feature>
<dbReference type="SUPFAM" id="SSF52047">
    <property type="entry name" value="RNI-like"/>
    <property type="match status" value="1"/>
</dbReference>
<dbReference type="Pfam" id="PF23559">
    <property type="entry name" value="WHD_DRP"/>
    <property type="match status" value="1"/>
</dbReference>
<dbReference type="PANTHER" id="PTHR36766">
    <property type="entry name" value="PLANT BROAD-SPECTRUM MILDEW RESISTANCE PROTEIN RPW8"/>
    <property type="match status" value="1"/>
</dbReference>
<dbReference type="GO" id="GO:0043531">
    <property type="term" value="F:ADP binding"/>
    <property type="evidence" value="ECO:0007669"/>
    <property type="project" value="InterPro"/>
</dbReference>
<protein>
    <recommendedName>
        <fullName evidence="14">NB-ARC domain-containing protein</fullName>
    </recommendedName>
</protein>
<dbReference type="Gene3D" id="1.20.5.4130">
    <property type="match status" value="1"/>
</dbReference>
<dbReference type="Pfam" id="PF00931">
    <property type="entry name" value="NB-ARC"/>
    <property type="match status" value="1"/>
</dbReference>
<dbReference type="InterPro" id="IPR032675">
    <property type="entry name" value="LRR_dom_sf"/>
</dbReference>
<proteinExistence type="inferred from homology"/>
<keyword evidence="5" id="KW-0611">Plant defense</keyword>
<dbReference type="EnsemblPlants" id="ORUFI04G06050.1">
    <property type="protein sequence ID" value="ORUFI04G06050.1"/>
    <property type="gene ID" value="ORUFI04G06050"/>
</dbReference>
<feature type="domain" description="NB-ARC" evidence="8">
    <location>
        <begin position="275"/>
        <end position="449"/>
    </location>
</feature>
<dbReference type="InterPro" id="IPR041118">
    <property type="entry name" value="Rx_N"/>
</dbReference>
<dbReference type="Proteomes" id="UP000008022">
    <property type="component" value="Unassembled WGS sequence"/>
</dbReference>
<dbReference type="OMA" id="NIHIRRC"/>
<name>A0A0E0P6C5_ORYRU</name>
<evidence type="ECO:0000259" key="8">
    <source>
        <dbReference type="Pfam" id="PF00931"/>
    </source>
</evidence>
<evidence type="ECO:0000259" key="11">
    <source>
        <dbReference type="Pfam" id="PF25019"/>
    </source>
</evidence>
<sequence>MAVLASMAVKWAVHKLSSLLAPARLGTTVASSSVTPGLEDLQMLERTMRRIHATLVDAEEHWNIREESAKLRLRELKEIAYGAEDVVEEYEYEMNRLRLEGQPAGSASPVGANNSNRKRKQAMTKARWRNGDGQDGGIAGIGGGNCGVDQVRSGKRMQEASTAACGQHRFTGADKVHSIQGGAVGRSAAATHEGRGGVAAVPVNDEHFTEAEFVPVPNELALRARELTKRFDEMKLYYKHFSLSDNDGERRIIPDIHSMRQTSHFVDEMSIVGRESDKETVIQKLMSGHGSNNASHISVLAIVGMGGLGKTTMAQLVYKDLTTCQLFDIHAWVYVSESFDSKNLTKKIVGSITKESSNLSELDDLQDKLAQVICNKRCLFVLDDVWNERRDCWETFCKPLLAAQKCKILVTTRNETVARLVQTMPHFTMDYLSPDESWELFEQTVSDQEYAIPGNLAEIGKKIVEKCDRLPLAIKTIGSMLRYETDERRWIDVLESELWHLDKAQHEILPALELSYKNMPIHLKRCFVALCLFPKDCPLEESDIIRLWKFLDIIQGDATNNEDEIGSRYFDELVQRSFLQLFFGSGIMHDLIHDLACHLSGNEFFRLEGDKPVQIPQNTRFMSILECDTYVQFSAASHPMWAIIVLGREGYSKVRNSEQFFQHCKNLRVLSIDYSNLCEALPRYISGLKLLRHLELTANRDDLEEPENAPSGIDVLINLHTLPNIHIRRCACSFNLRELRNLNKIRELRVSGLGDLSCIEDAKEVQLISKRHLGLLELDLSYEEHECVEEQCRSMLQLELESIDEEMLEPEYVSHKEILESLRPHKGLKKLIIKEYDCQSYPRWLGNASFSYLTEIVISGRGWVRQQRVPTLGELPFLKSLKIRSICSVEHIGREFCSLVPGNKGFPSLTSLEFVYMAGWTEWSGLDDGDFPCLQTLSMTTSLRLRHLPLDRFPSLDTVTLNVCDGIKTIPAGGTFKKLCISRCAVLHTISAQPSLQELELKHCPKLHEVGSMPNVIRLNIHECPNLSTVGSLPELTTVSATGALADGMLFSLLDYLPRLKSLYVSSGTVTRIPLEQQRLPSLAALQLWSCANLQYCDGLAGFTSLSTVNIWECPLLPSVLQDLHKVHVD</sequence>
<dbReference type="Pfam" id="PF25019">
    <property type="entry name" value="LRR_R13L1-DRL21"/>
    <property type="match status" value="1"/>
</dbReference>
<keyword evidence="4" id="KW-0547">Nucleotide-binding</keyword>
<dbReference type="InterPro" id="IPR042197">
    <property type="entry name" value="Apaf_helical"/>
</dbReference>
<dbReference type="eggNOG" id="KOG4658">
    <property type="taxonomic scope" value="Eukaryota"/>
</dbReference>
<feature type="domain" description="Disease resistance N-terminal" evidence="9">
    <location>
        <begin position="8"/>
        <end position="103"/>
    </location>
</feature>
<organism evidence="12 13">
    <name type="scientific">Oryza rufipogon</name>
    <name type="common">Brownbeard rice</name>
    <name type="synonym">Asian wild rice</name>
    <dbReference type="NCBI Taxonomy" id="4529"/>
    <lineage>
        <taxon>Eukaryota</taxon>
        <taxon>Viridiplantae</taxon>
        <taxon>Streptophyta</taxon>
        <taxon>Embryophyta</taxon>
        <taxon>Tracheophyta</taxon>
        <taxon>Spermatophyta</taxon>
        <taxon>Magnoliopsida</taxon>
        <taxon>Liliopsida</taxon>
        <taxon>Poales</taxon>
        <taxon>Poaceae</taxon>
        <taxon>BOP clade</taxon>
        <taxon>Oryzoideae</taxon>
        <taxon>Oryzeae</taxon>
        <taxon>Oryzinae</taxon>
        <taxon>Oryza</taxon>
    </lineage>
</organism>
<dbReference type="GO" id="GO:0006952">
    <property type="term" value="P:defense response"/>
    <property type="evidence" value="ECO:0007669"/>
    <property type="project" value="UniProtKB-KW"/>
</dbReference>
<dbReference type="GO" id="GO:0051707">
    <property type="term" value="P:response to other organism"/>
    <property type="evidence" value="ECO:0007669"/>
    <property type="project" value="UniProtKB-ARBA"/>
</dbReference>
<dbReference type="Pfam" id="PF18052">
    <property type="entry name" value="Rx_N"/>
    <property type="match status" value="1"/>
</dbReference>
<evidence type="ECO:0000256" key="6">
    <source>
        <dbReference type="ARBA" id="ARBA00022840"/>
    </source>
</evidence>
<evidence type="ECO:0000256" key="5">
    <source>
        <dbReference type="ARBA" id="ARBA00022821"/>
    </source>
</evidence>
<feature type="domain" description="R13L1/DRL21-like LRR repeat region" evidence="11">
    <location>
        <begin position="736"/>
        <end position="885"/>
    </location>
</feature>
<evidence type="ECO:0000256" key="4">
    <source>
        <dbReference type="ARBA" id="ARBA00022741"/>
    </source>
</evidence>
<dbReference type="AlphaFoldDB" id="A0A0E0P6C5"/>
<dbReference type="Gene3D" id="1.10.8.430">
    <property type="entry name" value="Helical domain of apoptotic protease-activating factors"/>
    <property type="match status" value="1"/>
</dbReference>
<dbReference type="GO" id="GO:0005524">
    <property type="term" value="F:ATP binding"/>
    <property type="evidence" value="ECO:0007669"/>
    <property type="project" value="UniProtKB-KW"/>
</dbReference>
<feature type="domain" description="Disease resistance protein winged helix" evidence="10">
    <location>
        <begin position="532"/>
        <end position="596"/>
    </location>
</feature>
<evidence type="ECO:0000256" key="2">
    <source>
        <dbReference type="ARBA" id="ARBA00022614"/>
    </source>
</evidence>
<dbReference type="Gene3D" id="3.80.10.10">
    <property type="entry name" value="Ribonuclease Inhibitor"/>
    <property type="match status" value="2"/>
</dbReference>
<evidence type="ECO:0000313" key="13">
    <source>
        <dbReference type="Proteomes" id="UP000008022"/>
    </source>
</evidence>
<dbReference type="InterPro" id="IPR002182">
    <property type="entry name" value="NB-ARC"/>
</dbReference>
<keyword evidence="2" id="KW-0433">Leucine-rich repeat</keyword>
<evidence type="ECO:0000256" key="1">
    <source>
        <dbReference type="ARBA" id="ARBA00008894"/>
    </source>
</evidence>
<dbReference type="InterPro" id="IPR058922">
    <property type="entry name" value="WHD_DRP"/>
</dbReference>
<dbReference type="InterPro" id="IPR036388">
    <property type="entry name" value="WH-like_DNA-bd_sf"/>
</dbReference>
<dbReference type="InterPro" id="IPR056789">
    <property type="entry name" value="LRR_R13L1-DRL21"/>
</dbReference>
<reference evidence="13" key="1">
    <citation type="submission" date="2013-06" db="EMBL/GenBank/DDBJ databases">
        <authorList>
            <person name="Zhao Q."/>
        </authorList>
    </citation>
    <scope>NUCLEOTIDE SEQUENCE</scope>
    <source>
        <strain evidence="13">cv. W1943</strain>
    </source>
</reference>
<dbReference type="Gene3D" id="1.10.10.10">
    <property type="entry name" value="Winged helix-like DNA-binding domain superfamily/Winged helix DNA-binding domain"/>
    <property type="match status" value="1"/>
</dbReference>
<evidence type="ECO:0000256" key="3">
    <source>
        <dbReference type="ARBA" id="ARBA00022737"/>
    </source>
</evidence>
<dbReference type="Gene3D" id="3.40.50.300">
    <property type="entry name" value="P-loop containing nucleotide triphosphate hydrolases"/>
    <property type="match status" value="1"/>
</dbReference>
<dbReference type="InterPro" id="IPR027417">
    <property type="entry name" value="P-loop_NTPase"/>
</dbReference>
<keyword evidence="3" id="KW-0677">Repeat</keyword>
<comment type="similarity">
    <text evidence="1">Belongs to the disease resistance NB-LRR family.</text>
</comment>
<evidence type="ECO:0000256" key="7">
    <source>
        <dbReference type="SAM" id="MobiDB-lite"/>
    </source>
</evidence>
<dbReference type="SUPFAM" id="SSF52058">
    <property type="entry name" value="L domain-like"/>
    <property type="match status" value="1"/>
</dbReference>
<dbReference type="Gramene" id="ORUFI04G06050.1">
    <property type="protein sequence ID" value="ORUFI04G06050.1"/>
    <property type="gene ID" value="ORUFI04G06050"/>
</dbReference>
<dbReference type="FunFam" id="3.40.50.300:FF:001091">
    <property type="entry name" value="Probable disease resistance protein At1g61300"/>
    <property type="match status" value="1"/>
</dbReference>